<gene>
    <name evidence="1" type="ORF">Cfor_08857</name>
</gene>
<dbReference type="EMBL" id="BLKM01001253">
    <property type="protein sequence ID" value="GFG39877.1"/>
    <property type="molecule type" value="Genomic_DNA"/>
</dbReference>
<evidence type="ECO:0000313" key="1">
    <source>
        <dbReference type="EMBL" id="GFG39877.1"/>
    </source>
</evidence>
<sequence>MASILKVNSSVPTHHFALSRQFFIAWQQRNASRQALWTEAPTDYGPALAHTTSQLRFDSLQNKIRHLKSEI</sequence>
<dbReference type="OrthoDB" id="8194360at2759"/>
<evidence type="ECO:0000313" key="2">
    <source>
        <dbReference type="Proteomes" id="UP000502823"/>
    </source>
</evidence>
<keyword evidence="2" id="KW-1185">Reference proteome</keyword>
<accession>A0A6L2QCU7</accession>
<dbReference type="AlphaFoldDB" id="A0A6L2QCU7"/>
<feature type="non-terminal residue" evidence="1">
    <location>
        <position position="71"/>
    </location>
</feature>
<comment type="caution">
    <text evidence="1">The sequence shown here is derived from an EMBL/GenBank/DDBJ whole genome shotgun (WGS) entry which is preliminary data.</text>
</comment>
<reference evidence="2" key="1">
    <citation type="submission" date="2020-01" db="EMBL/GenBank/DDBJ databases">
        <title>Draft genome sequence of the Termite Coptotermes fromosanus.</title>
        <authorList>
            <person name="Itakura S."/>
            <person name="Yosikawa Y."/>
            <person name="Umezawa K."/>
        </authorList>
    </citation>
    <scope>NUCLEOTIDE SEQUENCE [LARGE SCALE GENOMIC DNA]</scope>
</reference>
<organism evidence="1 2">
    <name type="scientific">Coptotermes formosanus</name>
    <name type="common">Formosan subterranean termite</name>
    <dbReference type="NCBI Taxonomy" id="36987"/>
    <lineage>
        <taxon>Eukaryota</taxon>
        <taxon>Metazoa</taxon>
        <taxon>Ecdysozoa</taxon>
        <taxon>Arthropoda</taxon>
        <taxon>Hexapoda</taxon>
        <taxon>Insecta</taxon>
        <taxon>Pterygota</taxon>
        <taxon>Neoptera</taxon>
        <taxon>Polyneoptera</taxon>
        <taxon>Dictyoptera</taxon>
        <taxon>Blattodea</taxon>
        <taxon>Blattoidea</taxon>
        <taxon>Termitoidae</taxon>
        <taxon>Rhinotermitidae</taxon>
        <taxon>Coptotermes</taxon>
    </lineage>
</organism>
<dbReference type="InParanoid" id="A0A6L2QCU7"/>
<protein>
    <submittedName>
        <fullName evidence="1">Uncharacterized protein</fullName>
    </submittedName>
</protein>
<dbReference type="Proteomes" id="UP000502823">
    <property type="component" value="Unassembled WGS sequence"/>
</dbReference>
<name>A0A6L2QCU7_COPFO</name>
<proteinExistence type="predicted"/>